<feature type="compositionally biased region" description="Low complexity" evidence="9">
    <location>
        <begin position="78"/>
        <end position="107"/>
    </location>
</feature>
<reference evidence="11 12" key="1">
    <citation type="submission" date="2024-08" db="EMBL/GenBank/DDBJ databases">
        <title>Insights into the chromosomal genome structure of Flemingia macrophylla.</title>
        <authorList>
            <person name="Ding Y."/>
            <person name="Zhao Y."/>
            <person name="Bi W."/>
            <person name="Wu M."/>
            <person name="Zhao G."/>
            <person name="Gong Y."/>
            <person name="Li W."/>
            <person name="Zhang P."/>
        </authorList>
    </citation>
    <scope>NUCLEOTIDE SEQUENCE [LARGE SCALE GENOMIC DNA]</scope>
    <source>
        <strain evidence="11">DYQJB</strain>
        <tissue evidence="11">Leaf</tissue>
    </source>
</reference>
<feature type="domain" description="AP2/ERF" evidence="10">
    <location>
        <begin position="162"/>
        <end position="220"/>
    </location>
</feature>
<proteinExistence type="inferred from homology"/>
<evidence type="ECO:0000256" key="8">
    <source>
        <dbReference type="ARBA" id="ARBA00024343"/>
    </source>
</evidence>
<dbReference type="SMART" id="SM00380">
    <property type="entry name" value="AP2"/>
    <property type="match status" value="1"/>
</dbReference>
<protein>
    <recommendedName>
        <fullName evidence="10">AP2/ERF domain-containing protein</fullName>
    </recommendedName>
</protein>
<keyword evidence="5" id="KW-0010">Activator</keyword>
<feature type="compositionally biased region" description="Low complexity" evidence="9">
    <location>
        <begin position="138"/>
        <end position="154"/>
    </location>
</feature>
<gene>
    <name evidence="11" type="ORF">Fmac_025709</name>
</gene>
<dbReference type="FunFam" id="3.30.730.10:FF:000001">
    <property type="entry name" value="Ethylene-responsive transcription factor 2"/>
    <property type="match status" value="1"/>
</dbReference>
<accession>A0ABD1LSZ6</accession>
<keyword evidence="7" id="KW-0539">Nucleus</keyword>
<keyword evidence="6" id="KW-0804">Transcription</keyword>
<evidence type="ECO:0000256" key="2">
    <source>
        <dbReference type="ARBA" id="ARBA00022745"/>
    </source>
</evidence>
<name>A0ABD1LSZ6_9FABA</name>
<dbReference type="PANTHER" id="PTHR31190">
    <property type="entry name" value="DNA-BINDING DOMAIN"/>
    <property type="match status" value="1"/>
</dbReference>
<organism evidence="11 12">
    <name type="scientific">Flemingia macrophylla</name>
    <dbReference type="NCBI Taxonomy" id="520843"/>
    <lineage>
        <taxon>Eukaryota</taxon>
        <taxon>Viridiplantae</taxon>
        <taxon>Streptophyta</taxon>
        <taxon>Embryophyta</taxon>
        <taxon>Tracheophyta</taxon>
        <taxon>Spermatophyta</taxon>
        <taxon>Magnoliopsida</taxon>
        <taxon>eudicotyledons</taxon>
        <taxon>Gunneridae</taxon>
        <taxon>Pentapetalae</taxon>
        <taxon>rosids</taxon>
        <taxon>fabids</taxon>
        <taxon>Fabales</taxon>
        <taxon>Fabaceae</taxon>
        <taxon>Papilionoideae</taxon>
        <taxon>50 kb inversion clade</taxon>
        <taxon>NPAAA clade</taxon>
        <taxon>indigoferoid/millettioid clade</taxon>
        <taxon>Phaseoleae</taxon>
        <taxon>Flemingia</taxon>
    </lineage>
</organism>
<evidence type="ECO:0000259" key="10">
    <source>
        <dbReference type="PROSITE" id="PS51032"/>
    </source>
</evidence>
<dbReference type="Pfam" id="PF00847">
    <property type="entry name" value="AP2"/>
    <property type="match status" value="1"/>
</dbReference>
<dbReference type="InterPro" id="IPR001471">
    <property type="entry name" value="AP2/ERF_dom"/>
</dbReference>
<evidence type="ECO:0000256" key="6">
    <source>
        <dbReference type="ARBA" id="ARBA00023163"/>
    </source>
</evidence>
<sequence length="308" mass="34296">MERHSKGLLAEVGNDAELECSRMRKKSMQNFEPNFTLCTLDASISQPMQTSNSQSDISITDYLLAEQQLQFQFQMNNNNIPMNQPHLQIPQNSQSLSKPPKSSYLSNRKPSLKHITIPSITSGLATAITQHMETTTTTTMFNNNHVSSSSSDDANSTKEEKHYRGVRRRPWGKFAAEIRDPNRKGSRVWLGTFDTAVEAAKAYDKAAFKMRGSKAILNFPLEVGDSAESVSSCIIKVGVKREREEESDGKNYDDEGSNNFKMVKKEGCSPKGVCPLTPSCWKGFWDTDVMGTIFSVPPLSPLSPLMVV</sequence>
<comment type="subcellular location">
    <subcellularLocation>
        <location evidence="1">Nucleus</location>
    </subcellularLocation>
</comment>
<evidence type="ECO:0000256" key="5">
    <source>
        <dbReference type="ARBA" id="ARBA00023159"/>
    </source>
</evidence>
<keyword evidence="3" id="KW-0805">Transcription regulation</keyword>
<dbReference type="PROSITE" id="PS51032">
    <property type="entry name" value="AP2_ERF"/>
    <property type="match status" value="1"/>
</dbReference>
<evidence type="ECO:0000313" key="12">
    <source>
        <dbReference type="Proteomes" id="UP001603857"/>
    </source>
</evidence>
<comment type="similarity">
    <text evidence="8">Belongs to the AP2/ERF transcription factor family. ERF subfamily.</text>
</comment>
<dbReference type="GO" id="GO:0006950">
    <property type="term" value="P:response to stress"/>
    <property type="evidence" value="ECO:0007669"/>
    <property type="project" value="UniProtKB-ARBA"/>
</dbReference>
<dbReference type="GO" id="GO:0000976">
    <property type="term" value="F:transcription cis-regulatory region binding"/>
    <property type="evidence" value="ECO:0007669"/>
    <property type="project" value="UniProtKB-ARBA"/>
</dbReference>
<evidence type="ECO:0000256" key="1">
    <source>
        <dbReference type="ARBA" id="ARBA00004123"/>
    </source>
</evidence>
<dbReference type="InterPro" id="IPR044808">
    <property type="entry name" value="ERF_plant"/>
</dbReference>
<dbReference type="AlphaFoldDB" id="A0ABD1LSZ6"/>
<dbReference type="InterPro" id="IPR036955">
    <property type="entry name" value="AP2/ERF_dom_sf"/>
</dbReference>
<dbReference type="Proteomes" id="UP001603857">
    <property type="component" value="Unassembled WGS sequence"/>
</dbReference>
<dbReference type="CDD" id="cd00018">
    <property type="entry name" value="AP2"/>
    <property type="match status" value="1"/>
</dbReference>
<dbReference type="PRINTS" id="PR00367">
    <property type="entry name" value="ETHRSPELEMNT"/>
</dbReference>
<dbReference type="GO" id="GO:0005634">
    <property type="term" value="C:nucleus"/>
    <property type="evidence" value="ECO:0007669"/>
    <property type="project" value="UniProtKB-SubCell"/>
</dbReference>
<comment type="caution">
    <text evidence="11">The sequence shown here is derived from an EMBL/GenBank/DDBJ whole genome shotgun (WGS) entry which is preliminary data.</text>
</comment>
<dbReference type="PANTHER" id="PTHR31190:SF499">
    <property type="entry name" value="ETHYLENE-RESPONSIVE TRANSCRIPTION FACTOR ERF105"/>
    <property type="match status" value="1"/>
</dbReference>
<dbReference type="GO" id="GO:0009873">
    <property type="term" value="P:ethylene-activated signaling pathway"/>
    <property type="evidence" value="ECO:0007669"/>
    <property type="project" value="UniProtKB-KW"/>
</dbReference>
<feature type="region of interest" description="Disordered" evidence="9">
    <location>
        <begin position="138"/>
        <end position="165"/>
    </location>
</feature>
<evidence type="ECO:0000256" key="4">
    <source>
        <dbReference type="ARBA" id="ARBA00023125"/>
    </source>
</evidence>
<dbReference type="SUPFAM" id="SSF54171">
    <property type="entry name" value="DNA-binding domain"/>
    <property type="match status" value="1"/>
</dbReference>
<dbReference type="Gene3D" id="3.30.730.10">
    <property type="entry name" value="AP2/ERF domain"/>
    <property type="match status" value="1"/>
</dbReference>
<dbReference type="InterPro" id="IPR016177">
    <property type="entry name" value="DNA-bd_dom_sf"/>
</dbReference>
<keyword evidence="12" id="KW-1185">Reference proteome</keyword>
<evidence type="ECO:0000256" key="9">
    <source>
        <dbReference type="SAM" id="MobiDB-lite"/>
    </source>
</evidence>
<keyword evidence="2" id="KW-0936">Ethylene signaling pathway</keyword>
<evidence type="ECO:0000256" key="3">
    <source>
        <dbReference type="ARBA" id="ARBA00023015"/>
    </source>
</evidence>
<evidence type="ECO:0000256" key="7">
    <source>
        <dbReference type="ARBA" id="ARBA00023242"/>
    </source>
</evidence>
<feature type="region of interest" description="Disordered" evidence="9">
    <location>
        <begin position="78"/>
        <end position="110"/>
    </location>
</feature>
<evidence type="ECO:0000313" key="11">
    <source>
        <dbReference type="EMBL" id="KAL2326651.1"/>
    </source>
</evidence>
<keyword evidence="4" id="KW-0238">DNA-binding</keyword>
<dbReference type="EMBL" id="JBGMDY010000008">
    <property type="protein sequence ID" value="KAL2326651.1"/>
    <property type="molecule type" value="Genomic_DNA"/>
</dbReference>